<dbReference type="GO" id="GO:0016020">
    <property type="term" value="C:membrane"/>
    <property type="evidence" value="ECO:0007669"/>
    <property type="project" value="UniProtKB-SubCell"/>
</dbReference>
<proteinExistence type="inferred from homology"/>
<dbReference type="AlphaFoldDB" id="A0A4P6UUR8"/>
<dbReference type="EMBL" id="CP036528">
    <property type="protein sequence ID" value="QBK27129.1"/>
    <property type="molecule type" value="Genomic_DNA"/>
</dbReference>
<gene>
    <name evidence="7" type="ORF">DKZ56_06015</name>
</gene>
<feature type="transmembrane region" description="Helical" evidence="6">
    <location>
        <begin position="27"/>
        <end position="45"/>
    </location>
</feature>
<comment type="subcellular location">
    <subcellularLocation>
        <location evidence="1">Membrane</location>
    </subcellularLocation>
</comment>
<evidence type="ECO:0000313" key="7">
    <source>
        <dbReference type="EMBL" id="QBK27129.1"/>
    </source>
</evidence>
<keyword evidence="3 6" id="KW-0812">Transmembrane</keyword>
<dbReference type="InterPro" id="IPR010070">
    <property type="entry name" value="YjcZ-like"/>
</dbReference>
<dbReference type="RefSeq" id="WP_208652180.1">
    <property type="nucleotide sequence ID" value="NZ_CP036528.1"/>
</dbReference>
<keyword evidence="8" id="KW-1185">Reference proteome</keyword>
<sequence length="47" mass="5200">MNPADLCGPSYVSPAYYKGKCKYNGDLFVLIVVLFILLIIVGSCSKW</sequence>
<evidence type="ECO:0000256" key="1">
    <source>
        <dbReference type="ARBA" id="ARBA00004370"/>
    </source>
</evidence>
<evidence type="ECO:0000256" key="2">
    <source>
        <dbReference type="ARBA" id="ARBA00010221"/>
    </source>
</evidence>
<organism evidence="7 8">
    <name type="scientific">Ureibacillus thermophilus</name>
    <dbReference type="NCBI Taxonomy" id="367743"/>
    <lineage>
        <taxon>Bacteria</taxon>
        <taxon>Bacillati</taxon>
        <taxon>Bacillota</taxon>
        <taxon>Bacilli</taxon>
        <taxon>Bacillales</taxon>
        <taxon>Caryophanaceae</taxon>
        <taxon>Ureibacillus</taxon>
    </lineage>
</organism>
<evidence type="ECO:0000256" key="6">
    <source>
        <dbReference type="SAM" id="Phobius"/>
    </source>
</evidence>
<keyword evidence="4 6" id="KW-1133">Transmembrane helix</keyword>
<comment type="similarity">
    <text evidence="2">Belongs to the SscA family.</text>
</comment>
<keyword evidence="5 6" id="KW-0472">Membrane</keyword>
<evidence type="ECO:0000256" key="5">
    <source>
        <dbReference type="ARBA" id="ARBA00023136"/>
    </source>
</evidence>
<protein>
    <submittedName>
        <fullName evidence="7">YjcZ family sporulation protein</fullName>
    </submittedName>
</protein>
<dbReference type="KEGG" id="uth:DKZ56_06015"/>
<dbReference type="NCBIfam" id="TIGR01732">
    <property type="entry name" value="tiny_TM_bacill"/>
    <property type="match status" value="1"/>
</dbReference>
<reference evidence="7 8" key="1">
    <citation type="submission" date="2019-02" db="EMBL/GenBank/DDBJ databases">
        <title>Ureibacillus thermophilus.</title>
        <authorList>
            <person name="Sunny J.S."/>
            <person name="Natarajan A."/>
            <person name="Saleena L.M."/>
        </authorList>
    </citation>
    <scope>NUCLEOTIDE SEQUENCE [LARGE SCALE GENOMIC DNA]</scope>
    <source>
        <strain evidence="7 8">LM102</strain>
    </source>
</reference>
<accession>A0A4P6UUR8</accession>
<dbReference type="Pfam" id="PF09680">
    <property type="entry name" value="YjcZ_2"/>
    <property type="match status" value="1"/>
</dbReference>
<dbReference type="Proteomes" id="UP000291151">
    <property type="component" value="Chromosome"/>
</dbReference>
<evidence type="ECO:0000313" key="8">
    <source>
        <dbReference type="Proteomes" id="UP000291151"/>
    </source>
</evidence>
<name>A0A4P6UUR8_9BACL</name>
<evidence type="ECO:0000256" key="4">
    <source>
        <dbReference type="ARBA" id="ARBA00022989"/>
    </source>
</evidence>
<evidence type="ECO:0000256" key="3">
    <source>
        <dbReference type="ARBA" id="ARBA00022692"/>
    </source>
</evidence>